<feature type="domain" description="Domain of unknown function DB" evidence="2">
    <location>
        <begin position="99"/>
        <end position="201"/>
    </location>
</feature>
<evidence type="ECO:0000313" key="3">
    <source>
        <dbReference type="EMBL" id="TKR89344.1"/>
    </source>
</evidence>
<dbReference type="Pfam" id="PF01682">
    <property type="entry name" value="DB"/>
    <property type="match status" value="1"/>
</dbReference>
<evidence type="ECO:0000256" key="1">
    <source>
        <dbReference type="SAM" id="SignalP"/>
    </source>
</evidence>
<dbReference type="InterPro" id="IPR002602">
    <property type="entry name" value="DB"/>
</dbReference>
<proteinExistence type="predicted"/>
<reference evidence="3 4" key="2">
    <citation type="journal article" date="2019" name="G3 (Bethesda)">
        <title>Hybrid Assembly of the Genome of the Entomopathogenic Nematode Steinernema carpocapsae Identifies the X-Chromosome.</title>
        <authorList>
            <person name="Serra L."/>
            <person name="Macchietto M."/>
            <person name="Macias-Munoz A."/>
            <person name="McGill C.J."/>
            <person name="Rodriguez I.M."/>
            <person name="Rodriguez B."/>
            <person name="Murad R."/>
            <person name="Mortazavi A."/>
        </authorList>
    </citation>
    <scope>NUCLEOTIDE SEQUENCE [LARGE SCALE GENOMIC DNA]</scope>
    <source>
        <strain evidence="3 4">ALL</strain>
    </source>
</reference>
<dbReference type="PANTHER" id="PTHR46705">
    <property type="entry name" value="PROTEIN CBG09805"/>
    <property type="match status" value="1"/>
</dbReference>
<sequence>MRTSTLVVLVAVLAIAIFAQVSKACFASGVCGPACPPPPPPPPASCGGCNQGYACGHYGCYNAMRARMHSSKTFKVGQAENGANFDAAPKSPDEKFMTCCRERKLPDSCLTKCTYETFTKNSLQAMYFRQDSCPMQAAAEIQFCAAQGRDHRECCARNGVGQTLSGQKCLLFCDQRPGKVTQLDVTYMACYERFDSMKACFYQDVTQGAGKDVMRHFDNL</sequence>
<dbReference type="EMBL" id="AZBU02000003">
    <property type="protein sequence ID" value="TKR89344.1"/>
    <property type="molecule type" value="Genomic_DNA"/>
</dbReference>
<dbReference type="STRING" id="34508.A0A4U5P141"/>
<gene>
    <name evidence="3" type="ORF">L596_013465</name>
</gene>
<evidence type="ECO:0000313" key="4">
    <source>
        <dbReference type="Proteomes" id="UP000298663"/>
    </source>
</evidence>
<keyword evidence="4" id="KW-1185">Reference proteome</keyword>
<feature type="chain" id="PRO_5020625253" description="Domain of unknown function DB domain-containing protein" evidence="1">
    <location>
        <begin position="25"/>
        <end position="220"/>
    </location>
</feature>
<organism evidence="3 4">
    <name type="scientific">Steinernema carpocapsae</name>
    <name type="common">Entomopathogenic nematode</name>
    <dbReference type="NCBI Taxonomy" id="34508"/>
    <lineage>
        <taxon>Eukaryota</taxon>
        <taxon>Metazoa</taxon>
        <taxon>Ecdysozoa</taxon>
        <taxon>Nematoda</taxon>
        <taxon>Chromadorea</taxon>
        <taxon>Rhabditida</taxon>
        <taxon>Tylenchina</taxon>
        <taxon>Panagrolaimomorpha</taxon>
        <taxon>Strongyloidoidea</taxon>
        <taxon>Steinernematidae</taxon>
        <taxon>Steinernema</taxon>
    </lineage>
</organism>
<dbReference type="Proteomes" id="UP000298663">
    <property type="component" value="Unassembled WGS sequence"/>
</dbReference>
<protein>
    <recommendedName>
        <fullName evidence="2">Domain of unknown function DB domain-containing protein</fullName>
    </recommendedName>
</protein>
<dbReference type="AlphaFoldDB" id="A0A4U5P141"/>
<dbReference type="PANTHER" id="PTHR46705:SF9">
    <property type="entry name" value="DOMAIN OF UNKNOWN FUNCTION DB DOMAIN-CONTAINING PROTEIN"/>
    <property type="match status" value="1"/>
</dbReference>
<accession>A0A4U5P141</accession>
<comment type="caution">
    <text evidence="3">The sequence shown here is derived from an EMBL/GenBank/DDBJ whole genome shotgun (WGS) entry which is preliminary data.</text>
</comment>
<evidence type="ECO:0000259" key="2">
    <source>
        <dbReference type="Pfam" id="PF01682"/>
    </source>
</evidence>
<keyword evidence="1" id="KW-0732">Signal</keyword>
<reference evidence="3 4" key="1">
    <citation type="journal article" date="2015" name="Genome Biol.">
        <title>Comparative genomics of Steinernema reveals deeply conserved gene regulatory networks.</title>
        <authorList>
            <person name="Dillman A.R."/>
            <person name="Macchietto M."/>
            <person name="Porter C.F."/>
            <person name="Rogers A."/>
            <person name="Williams B."/>
            <person name="Antoshechkin I."/>
            <person name="Lee M.M."/>
            <person name="Goodwin Z."/>
            <person name="Lu X."/>
            <person name="Lewis E.E."/>
            <person name="Goodrich-Blair H."/>
            <person name="Stock S.P."/>
            <person name="Adams B.J."/>
            <person name="Sternberg P.W."/>
            <person name="Mortazavi A."/>
        </authorList>
    </citation>
    <scope>NUCLEOTIDE SEQUENCE [LARGE SCALE GENOMIC DNA]</scope>
    <source>
        <strain evidence="3 4">ALL</strain>
    </source>
</reference>
<feature type="signal peptide" evidence="1">
    <location>
        <begin position="1"/>
        <end position="24"/>
    </location>
</feature>
<name>A0A4U5P141_STECR</name>
<dbReference type="OrthoDB" id="5843172at2759"/>